<dbReference type="PATRIC" id="fig|1179773.3.peg.1377"/>
<proteinExistence type="predicted"/>
<dbReference type="Proteomes" id="UP000006281">
    <property type="component" value="Chromosome"/>
</dbReference>
<dbReference type="HOGENOM" id="CLU_2095097_0_0_11"/>
<evidence type="ECO:0000313" key="2">
    <source>
        <dbReference type="Proteomes" id="UP000006281"/>
    </source>
</evidence>
<gene>
    <name evidence="1" type="ordered locus">BN6_13680</name>
</gene>
<accession>K0JV93</accession>
<dbReference type="STRING" id="1179773.BN6_13680"/>
<keyword evidence="2" id="KW-1185">Reference proteome</keyword>
<protein>
    <submittedName>
        <fullName evidence="1">Uncharacterized protein</fullName>
    </submittedName>
</protein>
<dbReference type="EMBL" id="HE804045">
    <property type="protein sequence ID" value="CCH28694.1"/>
    <property type="molecule type" value="Genomic_DNA"/>
</dbReference>
<dbReference type="RefSeq" id="WP_015098807.1">
    <property type="nucleotide sequence ID" value="NC_019673.1"/>
</dbReference>
<name>K0JV93_SACES</name>
<dbReference type="OrthoDB" id="9845442at2"/>
<organism evidence="1 2">
    <name type="scientific">Saccharothrix espanaensis (strain ATCC 51144 / DSM 44229 / JCM 9112 / NBRC 15066 / NRRL 15764)</name>
    <dbReference type="NCBI Taxonomy" id="1179773"/>
    <lineage>
        <taxon>Bacteria</taxon>
        <taxon>Bacillati</taxon>
        <taxon>Actinomycetota</taxon>
        <taxon>Actinomycetes</taxon>
        <taxon>Pseudonocardiales</taxon>
        <taxon>Pseudonocardiaceae</taxon>
        <taxon>Saccharothrix</taxon>
    </lineage>
</organism>
<reference evidence="1 2" key="1">
    <citation type="journal article" date="2012" name="BMC Genomics">
        <title>Complete genome sequence of Saccharothrix espanaensis DSM 44229T and comparison to the other completely sequenced Pseudonocardiaceae.</title>
        <authorList>
            <person name="Strobel T."/>
            <person name="Al-Dilaimi A."/>
            <person name="Blom J."/>
            <person name="Gessner A."/>
            <person name="Kalinowski J."/>
            <person name="Luzhetska M."/>
            <person name="Puhler A."/>
            <person name="Szczepanowski R."/>
            <person name="Bechthold A."/>
            <person name="Ruckert C."/>
        </authorList>
    </citation>
    <scope>NUCLEOTIDE SEQUENCE [LARGE SCALE GENOMIC DNA]</scope>
    <source>
        <strain evidence="2">ATCC 51144 / DSM 44229 / JCM 9112 / NBRC 15066 / NRRL 15764</strain>
    </source>
</reference>
<dbReference type="AlphaFoldDB" id="K0JV93"/>
<dbReference type="BioCyc" id="SESP1179773:BN6_RS06735-MONOMER"/>
<sequence length="116" mass="12636">MTAELRLMFAPDMGSRVEVVRWPDTKLHAMRLVLGAGQSVLIAPSERVDGGVELAAYMTKVALQAATLADLLDPKAMGRTARGQSLIEIAEELHEQGLGDVLREHLSETETGRRGR</sequence>
<evidence type="ECO:0000313" key="1">
    <source>
        <dbReference type="EMBL" id="CCH28694.1"/>
    </source>
</evidence>
<dbReference type="KEGG" id="sesp:BN6_13680"/>